<dbReference type="RefSeq" id="WP_106276561.1">
    <property type="nucleotide sequence ID" value="NZ_PVTG01000005.1"/>
</dbReference>
<protein>
    <submittedName>
        <fullName evidence="1">Uncharacterized protein</fullName>
    </submittedName>
</protein>
<proteinExistence type="predicted"/>
<organism evidence="1 2">
    <name type="scientific">Geodermatophilus tzadiensis</name>
    <dbReference type="NCBI Taxonomy" id="1137988"/>
    <lineage>
        <taxon>Bacteria</taxon>
        <taxon>Bacillati</taxon>
        <taxon>Actinomycetota</taxon>
        <taxon>Actinomycetes</taxon>
        <taxon>Geodermatophilales</taxon>
        <taxon>Geodermatophilaceae</taxon>
        <taxon>Geodermatophilus</taxon>
    </lineage>
</organism>
<gene>
    <name evidence="1" type="ORF">LY71_10528</name>
</gene>
<dbReference type="AlphaFoldDB" id="A0A2T0TV72"/>
<accession>A0A2T0TV72</accession>
<dbReference type="Proteomes" id="UP000239210">
    <property type="component" value="Unassembled WGS sequence"/>
</dbReference>
<reference evidence="1 2" key="1">
    <citation type="submission" date="2018-03" db="EMBL/GenBank/DDBJ databases">
        <title>Genomic Encyclopedia of Archaeal and Bacterial Type Strains, Phase II (KMG-II): from individual species to whole genera.</title>
        <authorList>
            <person name="Goeker M."/>
        </authorList>
    </citation>
    <scope>NUCLEOTIDE SEQUENCE [LARGE SCALE GENOMIC DNA]</scope>
    <source>
        <strain evidence="1 2">DSM 45416</strain>
    </source>
</reference>
<evidence type="ECO:0000313" key="1">
    <source>
        <dbReference type="EMBL" id="PRY49584.1"/>
    </source>
</evidence>
<comment type="caution">
    <text evidence="1">The sequence shown here is derived from an EMBL/GenBank/DDBJ whole genome shotgun (WGS) entry which is preliminary data.</text>
</comment>
<keyword evidence="2" id="KW-1185">Reference proteome</keyword>
<name>A0A2T0TV72_9ACTN</name>
<evidence type="ECO:0000313" key="2">
    <source>
        <dbReference type="Proteomes" id="UP000239210"/>
    </source>
</evidence>
<sequence>MTTHLAICGAGAALAMAGHFPGRPALWVPHALGLVAMLLAWLPAAQPMGEPVALLGLAAVLVWQLSSGRAAAGRWSGVADTIAMAALIALAGADTATTAAAGAHGMHHSHAEGTLPYTLAVLVAWLAVRHQAREGALRAPHLVGDDDTPEQRPEAGKVLAALRCSGGLVVLTSMTAMLA</sequence>
<dbReference type="EMBL" id="PVTG01000005">
    <property type="protein sequence ID" value="PRY49584.1"/>
    <property type="molecule type" value="Genomic_DNA"/>
</dbReference>